<dbReference type="Proteomes" id="UP001335648">
    <property type="component" value="Unassembled WGS sequence"/>
</dbReference>
<keyword evidence="3" id="KW-1185">Reference proteome</keyword>
<reference evidence="2 3" key="1">
    <citation type="journal article" date="2023" name="Mol. Biol. Evol.">
        <title>Genomics of Secondarily Temperate Adaptation in the Only Non-Antarctic Icefish.</title>
        <authorList>
            <person name="Rivera-Colon A.G."/>
            <person name="Rayamajhi N."/>
            <person name="Minhas B.F."/>
            <person name="Madrigal G."/>
            <person name="Bilyk K.T."/>
            <person name="Yoon V."/>
            <person name="Hune M."/>
            <person name="Gregory S."/>
            <person name="Cheng C.H.C."/>
            <person name="Catchen J.M."/>
        </authorList>
    </citation>
    <scope>NUCLEOTIDE SEQUENCE [LARGE SCALE GENOMIC DNA]</scope>
    <source>
        <strain evidence="2">JC2023a</strain>
    </source>
</reference>
<dbReference type="AlphaFoldDB" id="A0AAN8BP51"/>
<gene>
    <name evidence="2" type="ORF">CesoFtcFv8_014948</name>
</gene>
<name>A0AAN8BP51_9TELE</name>
<dbReference type="EMBL" id="JAULUE010002057">
    <property type="protein sequence ID" value="KAK5888896.1"/>
    <property type="molecule type" value="Genomic_DNA"/>
</dbReference>
<evidence type="ECO:0000256" key="1">
    <source>
        <dbReference type="SAM" id="MobiDB-lite"/>
    </source>
</evidence>
<accession>A0AAN8BP51</accession>
<organism evidence="2 3">
    <name type="scientific">Champsocephalus esox</name>
    <name type="common">pike icefish</name>
    <dbReference type="NCBI Taxonomy" id="159716"/>
    <lineage>
        <taxon>Eukaryota</taxon>
        <taxon>Metazoa</taxon>
        <taxon>Chordata</taxon>
        <taxon>Craniata</taxon>
        <taxon>Vertebrata</taxon>
        <taxon>Euteleostomi</taxon>
        <taxon>Actinopterygii</taxon>
        <taxon>Neopterygii</taxon>
        <taxon>Teleostei</taxon>
        <taxon>Neoteleostei</taxon>
        <taxon>Acanthomorphata</taxon>
        <taxon>Eupercaria</taxon>
        <taxon>Perciformes</taxon>
        <taxon>Notothenioidei</taxon>
        <taxon>Channichthyidae</taxon>
        <taxon>Champsocephalus</taxon>
    </lineage>
</organism>
<evidence type="ECO:0000313" key="3">
    <source>
        <dbReference type="Proteomes" id="UP001335648"/>
    </source>
</evidence>
<feature type="region of interest" description="Disordered" evidence="1">
    <location>
        <begin position="15"/>
        <end position="68"/>
    </location>
</feature>
<comment type="caution">
    <text evidence="2">The sequence shown here is derived from an EMBL/GenBank/DDBJ whole genome shotgun (WGS) entry which is preliminary data.</text>
</comment>
<proteinExistence type="predicted"/>
<evidence type="ECO:0000313" key="2">
    <source>
        <dbReference type="EMBL" id="KAK5888896.1"/>
    </source>
</evidence>
<sequence length="68" mass="7576">MSFNFIKLENRKYELTPSTSDPGAPSRLGVETEKMPGQRRWRREEEEAGGTDAEGGCTPRGEECCTPV</sequence>
<protein>
    <submittedName>
        <fullName evidence="2">Uncharacterized protein</fullName>
    </submittedName>
</protein>